<name>A0ABQ5AKM1_9ASTR</name>
<protein>
    <submittedName>
        <fullName evidence="3">F-box associated domain containing protein</fullName>
    </submittedName>
</protein>
<dbReference type="PANTHER" id="PTHR31672:SF13">
    <property type="entry name" value="F-BOX PROTEIN CPR30-LIKE"/>
    <property type="match status" value="1"/>
</dbReference>
<dbReference type="NCBIfam" id="TIGR01640">
    <property type="entry name" value="F_box_assoc_1"/>
    <property type="match status" value="1"/>
</dbReference>
<dbReference type="CDD" id="cd22157">
    <property type="entry name" value="F-box_AtFBW1-like"/>
    <property type="match status" value="1"/>
</dbReference>
<evidence type="ECO:0000259" key="2">
    <source>
        <dbReference type="PROSITE" id="PS50181"/>
    </source>
</evidence>
<evidence type="ECO:0000313" key="4">
    <source>
        <dbReference type="Proteomes" id="UP001151760"/>
    </source>
</evidence>
<dbReference type="SMART" id="SM00256">
    <property type="entry name" value="FBOX"/>
    <property type="match status" value="1"/>
</dbReference>
<dbReference type="InterPro" id="IPR006527">
    <property type="entry name" value="F-box-assoc_dom_typ1"/>
</dbReference>
<reference evidence="3" key="2">
    <citation type="submission" date="2022-01" db="EMBL/GenBank/DDBJ databases">
        <authorList>
            <person name="Yamashiro T."/>
            <person name="Shiraishi A."/>
            <person name="Satake H."/>
            <person name="Nakayama K."/>
        </authorList>
    </citation>
    <scope>NUCLEOTIDE SEQUENCE</scope>
</reference>
<feature type="region of interest" description="Disordered" evidence="1">
    <location>
        <begin position="580"/>
        <end position="603"/>
    </location>
</feature>
<sequence>MTGESFPPEITREILLKLPVESLLRCKSVCKEWYSLISDQHFIKSHCNLSTSSTNNINLEHRRLIYNTIVQENKLISCPLYDVLFNKSVRNALVLDNNTLQRPPPEDVRIVGSCNGLLCIVEEGKYTVFIYNPATRKSNLLPCSQRSGSYAGYYGFGYDELSNDYKVVITGFGLEMATITYSLKTGKWKEIGHFPCAHPLDDGKLLNGALHWVAGNYSTSADSWKIVSLDLANETYGEVLQPEHHEGNGYLRLGVSGEWLCVLYDHCESPVVDVWVMKVYGVKDSWTKLASIPHVWWGHNLSPFCISEDGKLLLQFGPQLFVYDSKDSSSSVIDNACIDACIVVERKGEFSKSSTYVDMYDTTLPVFLDEIQRLLKNRAAVLSSVRFKAQSKTDIQVQIHSVKTGIWKRLGDCSRAIHSTNPGEYSNGLLHWLAYEKETYGEVLQPEYDEGDKTLDLGVLGEWLCVLCNYRESRVDVWAMKVHGMKDSLTKLRVLDLNSIDKNVQDCKTSRYWSNATYYNSDLIFTIAVITRIAKPMAFARSVLFSIEANEGIKLAIIWTRMPRFLTWLLGPGSLASNHSDPPQFHGDSYDCDRSSIKREEST</sequence>
<organism evidence="3 4">
    <name type="scientific">Tanacetum coccineum</name>
    <dbReference type="NCBI Taxonomy" id="301880"/>
    <lineage>
        <taxon>Eukaryota</taxon>
        <taxon>Viridiplantae</taxon>
        <taxon>Streptophyta</taxon>
        <taxon>Embryophyta</taxon>
        <taxon>Tracheophyta</taxon>
        <taxon>Spermatophyta</taxon>
        <taxon>Magnoliopsida</taxon>
        <taxon>eudicotyledons</taxon>
        <taxon>Gunneridae</taxon>
        <taxon>Pentapetalae</taxon>
        <taxon>asterids</taxon>
        <taxon>campanulids</taxon>
        <taxon>Asterales</taxon>
        <taxon>Asteraceae</taxon>
        <taxon>Asteroideae</taxon>
        <taxon>Anthemideae</taxon>
        <taxon>Anthemidinae</taxon>
        <taxon>Tanacetum</taxon>
    </lineage>
</organism>
<dbReference type="SUPFAM" id="SSF81383">
    <property type="entry name" value="F-box domain"/>
    <property type="match status" value="1"/>
</dbReference>
<reference evidence="3" key="1">
    <citation type="journal article" date="2022" name="Int. J. Mol. Sci.">
        <title>Draft Genome of Tanacetum Coccineum: Genomic Comparison of Closely Related Tanacetum-Family Plants.</title>
        <authorList>
            <person name="Yamashiro T."/>
            <person name="Shiraishi A."/>
            <person name="Nakayama K."/>
            <person name="Satake H."/>
        </authorList>
    </citation>
    <scope>NUCLEOTIDE SEQUENCE</scope>
</reference>
<dbReference type="PROSITE" id="PS50181">
    <property type="entry name" value="FBOX"/>
    <property type="match status" value="1"/>
</dbReference>
<dbReference type="InterPro" id="IPR011043">
    <property type="entry name" value="Gal_Oxase/kelch_b-propeller"/>
</dbReference>
<dbReference type="SUPFAM" id="SSF50965">
    <property type="entry name" value="Galactose oxidase, central domain"/>
    <property type="match status" value="1"/>
</dbReference>
<dbReference type="InterPro" id="IPR050796">
    <property type="entry name" value="SCF_F-box_component"/>
</dbReference>
<dbReference type="Pfam" id="PF00646">
    <property type="entry name" value="F-box"/>
    <property type="match status" value="1"/>
</dbReference>
<feature type="compositionally biased region" description="Basic and acidic residues" evidence="1">
    <location>
        <begin position="588"/>
        <end position="603"/>
    </location>
</feature>
<dbReference type="EMBL" id="BQNB010012296">
    <property type="protein sequence ID" value="GJT01771.1"/>
    <property type="molecule type" value="Genomic_DNA"/>
</dbReference>
<proteinExistence type="predicted"/>
<dbReference type="InterPro" id="IPR001810">
    <property type="entry name" value="F-box_dom"/>
</dbReference>
<dbReference type="Pfam" id="PF07734">
    <property type="entry name" value="FBA_1"/>
    <property type="match status" value="1"/>
</dbReference>
<accession>A0ABQ5AKM1</accession>
<comment type="caution">
    <text evidence="3">The sequence shown here is derived from an EMBL/GenBank/DDBJ whole genome shotgun (WGS) entry which is preliminary data.</text>
</comment>
<dbReference type="Gene3D" id="1.20.1280.50">
    <property type="match status" value="1"/>
</dbReference>
<evidence type="ECO:0000313" key="3">
    <source>
        <dbReference type="EMBL" id="GJT01771.1"/>
    </source>
</evidence>
<keyword evidence="4" id="KW-1185">Reference proteome</keyword>
<dbReference type="PANTHER" id="PTHR31672">
    <property type="entry name" value="BNACNNG10540D PROTEIN"/>
    <property type="match status" value="1"/>
</dbReference>
<dbReference type="Proteomes" id="UP001151760">
    <property type="component" value="Unassembled WGS sequence"/>
</dbReference>
<feature type="domain" description="F-box" evidence="2">
    <location>
        <begin position="1"/>
        <end position="46"/>
    </location>
</feature>
<dbReference type="InterPro" id="IPR036047">
    <property type="entry name" value="F-box-like_dom_sf"/>
</dbReference>
<gene>
    <name evidence="3" type="ORF">Tco_0822940</name>
</gene>
<evidence type="ECO:0000256" key="1">
    <source>
        <dbReference type="SAM" id="MobiDB-lite"/>
    </source>
</evidence>
<dbReference type="InterPro" id="IPR017451">
    <property type="entry name" value="F-box-assoc_interact_dom"/>
</dbReference>